<organism evidence="1 2">
    <name type="scientific">Periconia macrospinosa</name>
    <dbReference type="NCBI Taxonomy" id="97972"/>
    <lineage>
        <taxon>Eukaryota</taxon>
        <taxon>Fungi</taxon>
        <taxon>Dikarya</taxon>
        <taxon>Ascomycota</taxon>
        <taxon>Pezizomycotina</taxon>
        <taxon>Dothideomycetes</taxon>
        <taxon>Pleosporomycetidae</taxon>
        <taxon>Pleosporales</taxon>
        <taxon>Massarineae</taxon>
        <taxon>Periconiaceae</taxon>
        <taxon>Periconia</taxon>
    </lineage>
</organism>
<accession>A0A2V1CY49</accession>
<keyword evidence="2" id="KW-1185">Reference proteome</keyword>
<dbReference type="Proteomes" id="UP000244855">
    <property type="component" value="Unassembled WGS sequence"/>
</dbReference>
<evidence type="ECO:0000313" key="2">
    <source>
        <dbReference type="Proteomes" id="UP000244855"/>
    </source>
</evidence>
<gene>
    <name evidence="1" type="ORF">DM02DRAFT_665121</name>
</gene>
<dbReference type="EMBL" id="KZ806331">
    <property type="protein sequence ID" value="PVH90414.1"/>
    <property type="molecule type" value="Genomic_DNA"/>
</dbReference>
<evidence type="ECO:0000313" key="1">
    <source>
        <dbReference type="EMBL" id="PVH90414.1"/>
    </source>
</evidence>
<sequence>MHDASLPTLPKHGAAALLNAINARIESETQSVESILRSIKQLLDNKKKTSDKSTRLDDSSHPLLFELRQYLGYPGIRIDTELVFGLSLLLESTKTFIFKGEDVNDVNCRMKTLRFAMEFQNCIKKITDYTNPRLAENHSEDMMVGLLNIKDMLKDFIAESRLDLYYQSPWVAGCQAVEFLSLALEAGMNLMNQRGIVACVLHMYNLVHQLGTECPKIPLLETLCDFFVQQIFLGSRPTRNFQTIWHRYQGGSIQNDGGMRRMGLPKKKRDKDDDWVKKRINTDALSFFHDHFDTGYRGSTAFWASALTNGKEKKIKDKDLNRIERELKDKPMTDILLKMKNLVEPEFSSSVPVARINFLAIYKLCSEVLLEVARLYCADVPAELELYPSDMSMVDVPCEFGFFGLSILEVDTRMKSKKGKSGLKNHGCLKLMRDALVRVCEGKSIEEFLWKEL</sequence>
<proteinExistence type="predicted"/>
<dbReference type="AlphaFoldDB" id="A0A2V1CY49"/>
<dbReference type="OrthoDB" id="3799565at2759"/>
<name>A0A2V1CY49_9PLEO</name>
<reference evidence="1 2" key="1">
    <citation type="journal article" date="2018" name="Sci. Rep.">
        <title>Comparative genomics provides insights into the lifestyle and reveals functional heterogeneity of dark septate endophytic fungi.</title>
        <authorList>
            <person name="Knapp D.G."/>
            <person name="Nemeth J.B."/>
            <person name="Barry K."/>
            <person name="Hainaut M."/>
            <person name="Henrissat B."/>
            <person name="Johnson J."/>
            <person name="Kuo A."/>
            <person name="Lim J.H.P."/>
            <person name="Lipzen A."/>
            <person name="Nolan M."/>
            <person name="Ohm R.A."/>
            <person name="Tamas L."/>
            <person name="Grigoriev I.V."/>
            <person name="Spatafora J.W."/>
            <person name="Nagy L.G."/>
            <person name="Kovacs G.M."/>
        </authorList>
    </citation>
    <scope>NUCLEOTIDE SEQUENCE [LARGE SCALE GENOMIC DNA]</scope>
    <source>
        <strain evidence="1 2">DSE2036</strain>
    </source>
</reference>
<protein>
    <submittedName>
        <fullName evidence="1">Uncharacterized protein</fullName>
    </submittedName>
</protein>